<reference evidence="2 3" key="1">
    <citation type="submission" date="2020-02" db="EMBL/GenBank/DDBJ databases">
        <title>Tigecycline-resistant Acinetobacter species from pigs and migratory birds.</title>
        <authorList>
            <person name="Chen C."/>
            <person name="Sun J."/>
            <person name="Liao X.-P."/>
            <person name="Liu Y.-H."/>
        </authorList>
    </citation>
    <scope>NUCLEOTIDE SEQUENCE [LARGE SCALE GENOMIC DNA]</scope>
    <source>
        <strain evidence="2 3">YH12207_T</strain>
    </source>
</reference>
<protein>
    <submittedName>
        <fullName evidence="2">Uncharacterized protein</fullName>
    </submittedName>
</protein>
<proteinExistence type="predicted"/>
<evidence type="ECO:0000313" key="2">
    <source>
        <dbReference type="EMBL" id="QOW46039.1"/>
    </source>
</evidence>
<sequence length="79" mass="8785">MGFQTEVKMNPPLGKQPAHLISYFADNVAFTTYVKSSQITNRDGAIDKDEVTQILLDKHPIGTEILFYSVSDIGLQDVL</sequence>
<dbReference type="Proteomes" id="UP000593966">
    <property type="component" value="Chromosome"/>
</dbReference>
<organism evidence="2 3">
    <name type="scientific">Acinetobacter piscicola</name>
    <dbReference type="NCBI Taxonomy" id="2006115"/>
    <lineage>
        <taxon>Bacteria</taxon>
        <taxon>Pseudomonadati</taxon>
        <taxon>Pseudomonadota</taxon>
        <taxon>Gammaproteobacteria</taxon>
        <taxon>Moraxellales</taxon>
        <taxon>Moraxellaceae</taxon>
        <taxon>Acinetobacter</taxon>
    </lineage>
</organism>
<keyword evidence="3" id="KW-1185">Reference proteome</keyword>
<dbReference type="EMBL" id="CP048659">
    <property type="protein sequence ID" value="QOW46039.1"/>
    <property type="molecule type" value="Genomic_DNA"/>
</dbReference>
<name>A0A7S7AHK0_9GAMM</name>
<accession>A0A7S7AHK0</accession>
<dbReference type="AlphaFoldDB" id="A0A7S7AHK0"/>
<dbReference type="RefSeq" id="WP_180047994.1">
    <property type="nucleotide sequence ID" value="NZ_CP048659.1"/>
</dbReference>
<evidence type="ECO:0000313" key="1">
    <source>
        <dbReference type="EMBL" id="QOW45767.1"/>
    </source>
</evidence>
<gene>
    <name evidence="1" type="ORF">G0028_07600</name>
    <name evidence="2" type="ORF">G0028_09115</name>
</gene>
<evidence type="ECO:0000313" key="3">
    <source>
        <dbReference type="Proteomes" id="UP000593966"/>
    </source>
</evidence>
<dbReference type="EMBL" id="CP048659">
    <property type="protein sequence ID" value="QOW45767.1"/>
    <property type="molecule type" value="Genomic_DNA"/>
</dbReference>